<evidence type="ECO:0000256" key="3">
    <source>
        <dbReference type="ARBA" id="ARBA00022475"/>
    </source>
</evidence>
<dbReference type="PANTHER" id="PTHR30221:SF1">
    <property type="entry name" value="SMALL-CONDUCTANCE MECHANOSENSITIVE CHANNEL"/>
    <property type="match status" value="1"/>
</dbReference>
<protein>
    <submittedName>
        <fullName evidence="10">Mechanosensitive ion channel family protein</fullName>
    </submittedName>
</protein>
<dbReference type="Pfam" id="PF00924">
    <property type="entry name" value="MS_channel_2nd"/>
    <property type="match status" value="1"/>
</dbReference>
<organism evidence="10 11">
    <name type="scientific">Neolewinella lacunae</name>
    <dbReference type="NCBI Taxonomy" id="1517758"/>
    <lineage>
        <taxon>Bacteria</taxon>
        <taxon>Pseudomonadati</taxon>
        <taxon>Bacteroidota</taxon>
        <taxon>Saprospiria</taxon>
        <taxon>Saprospirales</taxon>
        <taxon>Lewinellaceae</taxon>
        <taxon>Neolewinella</taxon>
    </lineage>
</organism>
<evidence type="ECO:0000256" key="2">
    <source>
        <dbReference type="ARBA" id="ARBA00008017"/>
    </source>
</evidence>
<accession>A0A923TBJ4</accession>
<dbReference type="SUPFAM" id="SSF82861">
    <property type="entry name" value="Mechanosensitive channel protein MscS (YggB), transmembrane region"/>
    <property type="match status" value="1"/>
</dbReference>
<keyword evidence="5 7" id="KW-1133">Transmembrane helix</keyword>
<evidence type="ECO:0000259" key="9">
    <source>
        <dbReference type="Pfam" id="PF21082"/>
    </source>
</evidence>
<sequence length="275" mass="29618">MEKTAFDTYLETAGTMIIEYAPKVAAALVILLVGFRIINRLVRLAVRSMAAHRMGSDLAPFLGSVIGIGLKIMLLFTVAGVLGIDVASFVAVLAAAGFAVGLALQGSLSNFAAGIIIVLFRPYRVGDWIQVPGEFFGQVEEVQIFNTVLATPGKKTLIVPNSEVISGVVTNYSRKGHIRLELTVLMGYAESFPRIKAIILESLRGIDLILQDPPPQVGIESYDSHNLIIAVRPFVRPDDFWLATFAVNEAIKAALSANQVKMAYSEGVELGDIGN</sequence>
<dbReference type="GO" id="GO:0008381">
    <property type="term" value="F:mechanosensitive monoatomic ion channel activity"/>
    <property type="evidence" value="ECO:0007669"/>
    <property type="project" value="InterPro"/>
</dbReference>
<evidence type="ECO:0000259" key="8">
    <source>
        <dbReference type="Pfam" id="PF00924"/>
    </source>
</evidence>
<feature type="transmembrane region" description="Helical" evidence="7">
    <location>
        <begin position="58"/>
        <end position="84"/>
    </location>
</feature>
<comment type="caution">
    <text evidence="10">The sequence shown here is derived from an EMBL/GenBank/DDBJ whole genome shotgun (WGS) entry which is preliminary data.</text>
</comment>
<evidence type="ECO:0000313" key="11">
    <source>
        <dbReference type="Proteomes" id="UP000650081"/>
    </source>
</evidence>
<evidence type="ECO:0000256" key="7">
    <source>
        <dbReference type="SAM" id="Phobius"/>
    </source>
</evidence>
<evidence type="ECO:0000256" key="5">
    <source>
        <dbReference type="ARBA" id="ARBA00022989"/>
    </source>
</evidence>
<reference evidence="10" key="1">
    <citation type="submission" date="2020-08" db="EMBL/GenBank/DDBJ databases">
        <title>Lewinella bacteria from marine environments.</title>
        <authorList>
            <person name="Zhong Y."/>
        </authorList>
    </citation>
    <scope>NUCLEOTIDE SEQUENCE</scope>
    <source>
        <strain evidence="10">KCTC 42187</strain>
    </source>
</reference>
<name>A0A923TBJ4_9BACT</name>
<dbReference type="InterPro" id="IPR045275">
    <property type="entry name" value="MscS_archaea/bacteria_type"/>
</dbReference>
<keyword evidence="11" id="KW-1185">Reference proteome</keyword>
<feature type="transmembrane region" description="Helical" evidence="7">
    <location>
        <begin position="20"/>
        <end position="38"/>
    </location>
</feature>
<dbReference type="SUPFAM" id="SSF50182">
    <property type="entry name" value="Sm-like ribonucleoproteins"/>
    <property type="match status" value="1"/>
</dbReference>
<dbReference type="InterPro" id="IPR010920">
    <property type="entry name" value="LSM_dom_sf"/>
</dbReference>
<comment type="similarity">
    <text evidence="2">Belongs to the MscS (TC 1.A.23) family.</text>
</comment>
<keyword evidence="6 7" id="KW-0472">Membrane</keyword>
<dbReference type="Gene3D" id="3.30.70.100">
    <property type="match status" value="1"/>
</dbReference>
<dbReference type="InterPro" id="IPR008910">
    <property type="entry name" value="MSC_TM_helix"/>
</dbReference>
<evidence type="ECO:0000256" key="1">
    <source>
        <dbReference type="ARBA" id="ARBA00004651"/>
    </source>
</evidence>
<dbReference type="InterPro" id="IPR049278">
    <property type="entry name" value="MS_channel_C"/>
</dbReference>
<comment type="subcellular location">
    <subcellularLocation>
        <location evidence="1">Cell membrane</location>
        <topology evidence="1">Multi-pass membrane protein</topology>
    </subcellularLocation>
</comment>
<evidence type="ECO:0000256" key="4">
    <source>
        <dbReference type="ARBA" id="ARBA00022692"/>
    </source>
</evidence>
<dbReference type="Proteomes" id="UP000650081">
    <property type="component" value="Unassembled WGS sequence"/>
</dbReference>
<dbReference type="AlphaFoldDB" id="A0A923TBJ4"/>
<dbReference type="Gene3D" id="1.10.287.1260">
    <property type="match status" value="1"/>
</dbReference>
<dbReference type="InterPro" id="IPR011014">
    <property type="entry name" value="MscS_channel_TM-2"/>
</dbReference>
<dbReference type="PANTHER" id="PTHR30221">
    <property type="entry name" value="SMALL-CONDUCTANCE MECHANOSENSITIVE CHANNEL"/>
    <property type="match status" value="1"/>
</dbReference>
<feature type="domain" description="Mechanosensitive ion channel MscS" evidence="8">
    <location>
        <begin position="107"/>
        <end position="174"/>
    </location>
</feature>
<dbReference type="Gene3D" id="2.30.30.60">
    <property type="match status" value="1"/>
</dbReference>
<gene>
    <name evidence="10" type="ORF">H9S92_00685</name>
</gene>
<dbReference type="EMBL" id="JACSIT010000034">
    <property type="protein sequence ID" value="MBC6992667.1"/>
    <property type="molecule type" value="Genomic_DNA"/>
</dbReference>
<dbReference type="InterPro" id="IPR011066">
    <property type="entry name" value="MscS_channel_C_sf"/>
</dbReference>
<keyword evidence="4 7" id="KW-0812">Transmembrane</keyword>
<proteinExistence type="inferred from homology"/>
<feature type="transmembrane region" description="Helical" evidence="7">
    <location>
        <begin position="90"/>
        <end position="120"/>
    </location>
</feature>
<dbReference type="InterPro" id="IPR023408">
    <property type="entry name" value="MscS_beta-dom_sf"/>
</dbReference>
<feature type="domain" description="Mechanosensitive ion channel MscS C-terminal" evidence="9">
    <location>
        <begin position="188"/>
        <end position="261"/>
    </location>
</feature>
<dbReference type="InterPro" id="IPR006685">
    <property type="entry name" value="MscS_channel_2nd"/>
</dbReference>
<dbReference type="GO" id="GO:0005886">
    <property type="term" value="C:plasma membrane"/>
    <property type="evidence" value="ECO:0007669"/>
    <property type="project" value="UniProtKB-SubCell"/>
</dbReference>
<dbReference type="Pfam" id="PF21082">
    <property type="entry name" value="MS_channel_3rd"/>
    <property type="match status" value="1"/>
</dbReference>
<evidence type="ECO:0000256" key="6">
    <source>
        <dbReference type="ARBA" id="ARBA00023136"/>
    </source>
</evidence>
<dbReference type="SUPFAM" id="SSF82689">
    <property type="entry name" value="Mechanosensitive channel protein MscS (YggB), C-terminal domain"/>
    <property type="match status" value="1"/>
</dbReference>
<keyword evidence="3" id="KW-1003">Cell membrane</keyword>
<dbReference type="RefSeq" id="WP_187464805.1">
    <property type="nucleotide sequence ID" value="NZ_JACSIT010000034.1"/>
</dbReference>
<dbReference type="Pfam" id="PF05552">
    <property type="entry name" value="MS_channel_1st_1"/>
    <property type="match status" value="1"/>
</dbReference>
<evidence type="ECO:0000313" key="10">
    <source>
        <dbReference type="EMBL" id="MBC6992667.1"/>
    </source>
</evidence>